<dbReference type="EMBL" id="JACHMY010000001">
    <property type="protein sequence ID" value="MBB5837462.1"/>
    <property type="molecule type" value="Genomic_DNA"/>
</dbReference>
<name>A0A7W9J968_9ACTN</name>
<gene>
    <name evidence="2" type="ORF">HDA39_004196</name>
</gene>
<dbReference type="AlphaFoldDB" id="A0A7W9J968"/>
<organism evidence="2 3">
    <name type="scientific">Kribbella italica</name>
    <dbReference type="NCBI Taxonomy" id="1540520"/>
    <lineage>
        <taxon>Bacteria</taxon>
        <taxon>Bacillati</taxon>
        <taxon>Actinomycetota</taxon>
        <taxon>Actinomycetes</taxon>
        <taxon>Propionibacteriales</taxon>
        <taxon>Kribbellaceae</taxon>
        <taxon>Kribbella</taxon>
    </lineage>
</organism>
<dbReference type="Proteomes" id="UP000549971">
    <property type="component" value="Unassembled WGS sequence"/>
</dbReference>
<feature type="region of interest" description="Disordered" evidence="1">
    <location>
        <begin position="520"/>
        <end position="542"/>
    </location>
</feature>
<dbReference type="RefSeq" id="WP_184797506.1">
    <property type="nucleotide sequence ID" value="NZ_JACHMY010000001.1"/>
</dbReference>
<reference evidence="2 3" key="1">
    <citation type="submission" date="2020-08" db="EMBL/GenBank/DDBJ databases">
        <title>Sequencing the genomes of 1000 actinobacteria strains.</title>
        <authorList>
            <person name="Klenk H.-P."/>
        </authorList>
    </citation>
    <scope>NUCLEOTIDE SEQUENCE [LARGE SCALE GENOMIC DNA]</scope>
    <source>
        <strain evidence="2 3">DSM 28967</strain>
    </source>
</reference>
<evidence type="ECO:0000313" key="3">
    <source>
        <dbReference type="Proteomes" id="UP000549971"/>
    </source>
</evidence>
<protein>
    <recommendedName>
        <fullName evidence="4">DUF3987 domain-containing protein</fullName>
    </recommendedName>
</protein>
<keyword evidence="3" id="KW-1185">Reference proteome</keyword>
<accession>A0A7W9J968</accession>
<proteinExistence type="predicted"/>
<feature type="region of interest" description="Disordered" evidence="1">
    <location>
        <begin position="1"/>
        <end position="55"/>
    </location>
</feature>
<comment type="caution">
    <text evidence="2">The sequence shown here is derived from an EMBL/GenBank/DDBJ whole genome shotgun (WGS) entry which is preliminary data.</text>
</comment>
<evidence type="ECO:0000313" key="2">
    <source>
        <dbReference type="EMBL" id="MBB5837462.1"/>
    </source>
</evidence>
<evidence type="ECO:0008006" key="4">
    <source>
        <dbReference type="Google" id="ProtNLM"/>
    </source>
</evidence>
<dbReference type="Pfam" id="PF13148">
    <property type="entry name" value="DUF3987"/>
    <property type="match status" value="1"/>
</dbReference>
<feature type="compositionally biased region" description="Pro residues" evidence="1">
    <location>
        <begin position="9"/>
        <end position="30"/>
    </location>
</feature>
<evidence type="ECO:0000256" key="1">
    <source>
        <dbReference type="SAM" id="MobiDB-lite"/>
    </source>
</evidence>
<sequence length="542" mass="58074">MSAAELPDWLPPLTEPPDDPWGPIEPPTPIRPHVVRPGAMDSRSGSPALSEPVWDGPPVPLKADRLLRPFPVEVFPGWLADQVTAVAEATQTPTDLAGSVALACLSTAAGGKVLVQVDRSWVEQVNLYTVTALPPGSRKSPVFRALTGALSDAEEALQLATAPQRTELELAARIAAARAEDLAKKAERATANPQAALADATAAAKEAAEIVVPELPRLMTDDVTPESCVSLIATHGGRIAVLSAEGDVFATLTGTRYSAAPNLGVFLKGHAGDKIQVDRKGREAESIDRPALTLGVTTQPGTLQGLAAQPGFRDRGVLARILYSLPVNTVGRRNNRAEAVPEAIGTTYSDALRALVLLLADHDTPHHLELTPDARQVLLDFQDWIEPRLHPQTGQLAPITDWASKLAGAVVRIAALLHLAHTFTTGYATPITADTMHAAERIGRYYLDHALAVYDLMGRSDPDLDDAREVLAWINEQGNDTFTRRDLLRAKNGRSGLNTAADLEAPLRVLTEHGYIRLRESKPGRGRPSIAYDVHPAALQTP</sequence>
<dbReference type="InterPro" id="IPR025048">
    <property type="entry name" value="DUF3987"/>
</dbReference>